<gene>
    <name evidence="2" type="ORF">DPMN_064218</name>
</gene>
<dbReference type="EMBL" id="JAIWYP010000013">
    <property type="protein sequence ID" value="KAH3721298.1"/>
    <property type="molecule type" value="Genomic_DNA"/>
</dbReference>
<evidence type="ECO:0000313" key="3">
    <source>
        <dbReference type="Proteomes" id="UP000828390"/>
    </source>
</evidence>
<name>A0A9D4CBW2_DREPO</name>
<proteinExistence type="predicted"/>
<reference evidence="2" key="1">
    <citation type="journal article" date="2019" name="bioRxiv">
        <title>The Genome of the Zebra Mussel, Dreissena polymorpha: A Resource for Invasive Species Research.</title>
        <authorList>
            <person name="McCartney M.A."/>
            <person name="Auch B."/>
            <person name="Kono T."/>
            <person name="Mallez S."/>
            <person name="Zhang Y."/>
            <person name="Obille A."/>
            <person name="Becker A."/>
            <person name="Abrahante J.E."/>
            <person name="Garbe J."/>
            <person name="Badalamenti J.P."/>
            <person name="Herman A."/>
            <person name="Mangelson H."/>
            <person name="Liachko I."/>
            <person name="Sullivan S."/>
            <person name="Sone E.D."/>
            <person name="Koren S."/>
            <person name="Silverstein K.A.T."/>
            <person name="Beckman K.B."/>
            <person name="Gohl D.M."/>
        </authorList>
    </citation>
    <scope>NUCLEOTIDE SEQUENCE</scope>
    <source>
        <strain evidence="2">Duluth1</strain>
        <tissue evidence="2">Whole animal</tissue>
    </source>
</reference>
<keyword evidence="3" id="KW-1185">Reference proteome</keyword>
<protein>
    <submittedName>
        <fullName evidence="2">Uncharacterized protein</fullName>
    </submittedName>
</protein>
<dbReference type="Proteomes" id="UP000828390">
    <property type="component" value="Unassembled WGS sequence"/>
</dbReference>
<feature type="region of interest" description="Disordered" evidence="1">
    <location>
        <begin position="1"/>
        <end position="25"/>
    </location>
</feature>
<reference evidence="2" key="2">
    <citation type="submission" date="2020-11" db="EMBL/GenBank/DDBJ databases">
        <authorList>
            <person name="McCartney M.A."/>
            <person name="Auch B."/>
            <person name="Kono T."/>
            <person name="Mallez S."/>
            <person name="Becker A."/>
            <person name="Gohl D.M."/>
            <person name="Silverstein K.A.T."/>
            <person name="Koren S."/>
            <person name="Bechman K.B."/>
            <person name="Herman A."/>
            <person name="Abrahante J.E."/>
            <person name="Garbe J."/>
        </authorList>
    </citation>
    <scope>NUCLEOTIDE SEQUENCE</scope>
    <source>
        <strain evidence="2">Duluth1</strain>
        <tissue evidence="2">Whole animal</tissue>
    </source>
</reference>
<dbReference type="AlphaFoldDB" id="A0A9D4CBW2"/>
<organism evidence="2 3">
    <name type="scientific">Dreissena polymorpha</name>
    <name type="common">Zebra mussel</name>
    <name type="synonym">Mytilus polymorpha</name>
    <dbReference type="NCBI Taxonomy" id="45954"/>
    <lineage>
        <taxon>Eukaryota</taxon>
        <taxon>Metazoa</taxon>
        <taxon>Spiralia</taxon>
        <taxon>Lophotrochozoa</taxon>
        <taxon>Mollusca</taxon>
        <taxon>Bivalvia</taxon>
        <taxon>Autobranchia</taxon>
        <taxon>Heteroconchia</taxon>
        <taxon>Euheterodonta</taxon>
        <taxon>Imparidentia</taxon>
        <taxon>Neoheterodontei</taxon>
        <taxon>Myida</taxon>
        <taxon>Dreissenoidea</taxon>
        <taxon>Dreissenidae</taxon>
        <taxon>Dreissena</taxon>
    </lineage>
</organism>
<sequence length="93" mass="10353">MPLPRTVIDEDGLEAAPTKRKATSPLRPGIKKRVETVNSESLKKKCEIIIKHDMTELSKRHSIAVKEDGEDVFANSVLVRRDMATGINSFHIG</sequence>
<evidence type="ECO:0000256" key="1">
    <source>
        <dbReference type="SAM" id="MobiDB-lite"/>
    </source>
</evidence>
<comment type="caution">
    <text evidence="2">The sequence shown here is derived from an EMBL/GenBank/DDBJ whole genome shotgun (WGS) entry which is preliminary data.</text>
</comment>
<evidence type="ECO:0000313" key="2">
    <source>
        <dbReference type="EMBL" id="KAH3721298.1"/>
    </source>
</evidence>
<accession>A0A9D4CBW2</accession>